<dbReference type="PANTHER" id="PTHR48043">
    <property type="entry name" value="EG:EG0003.4 PROTEIN-RELATED"/>
    <property type="match status" value="1"/>
</dbReference>
<dbReference type="FunFam" id="3.40.50.2000:FF:000050">
    <property type="entry name" value="UDP-glucuronosyltransferase"/>
    <property type="match status" value="1"/>
</dbReference>
<evidence type="ECO:0000256" key="2">
    <source>
        <dbReference type="ARBA" id="ARBA00009995"/>
    </source>
</evidence>
<proteinExistence type="inferred from homology"/>
<keyword evidence="7 12" id="KW-1133">Transmembrane helix</keyword>
<keyword evidence="12" id="KW-0732">Signal</keyword>
<keyword evidence="4 11" id="KW-0808">Transferase</keyword>
<dbReference type="PANTHER" id="PTHR48043:SF114">
    <property type="entry name" value="IP04436P-RELATED"/>
    <property type="match status" value="1"/>
</dbReference>
<keyword evidence="6" id="KW-0256">Endoplasmic reticulum</keyword>
<dbReference type="GO" id="GO:0016020">
    <property type="term" value="C:membrane"/>
    <property type="evidence" value="ECO:0007669"/>
    <property type="project" value="UniProtKB-SubCell"/>
</dbReference>
<dbReference type="EC" id="2.4.1.17" evidence="12"/>
<evidence type="ECO:0000313" key="13">
    <source>
        <dbReference type="EMBL" id="KAE9532157.1"/>
    </source>
</evidence>
<dbReference type="InterPro" id="IPR050271">
    <property type="entry name" value="UDP-glycosyltransferase"/>
</dbReference>
<dbReference type="Pfam" id="PF00201">
    <property type="entry name" value="UDPGT"/>
    <property type="match status" value="1"/>
</dbReference>
<evidence type="ECO:0000256" key="8">
    <source>
        <dbReference type="ARBA" id="ARBA00023136"/>
    </source>
</evidence>
<dbReference type="OrthoDB" id="5835829at2759"/>
<dbReference type="GO" id="GO:0015020">
    <property type="term" value="F:glucuronosyltransferase activity"/>
    <property type="evidence" value="ECO:0007669"/>
    <property type="project" value="UniProtKB-EC"/>
</dbReference>
<evidence type="ECO:0000256" key="6">
    <source>
        <dbReference type="ARBA" id="ARBA00022824"/>
    </source>
</evidence>
<keyword evidence="8 12" id="KW-0472">Membrane</keyword>
<comment type="subcellular location">
    <subcellularLocation>
        <location evidence="10">Endomembrane system</location>
        <topology evidence="10">Single-pass type I membrane protein</topology>
    </subcellularLocation>
    <subcellularLocation>
        <location evidence="1">Endoplasmic reticulum</location>
    </subcellularLocation>
    <subcellularLocation>
        <location evidence="12">Membrane</location>
        <topology evidence="12">Single-pass membrane protein</topology>
    </subcellularLocation>
</comment>
<comment type="catalytic activity">
    <reaction evidence="12">
        <text>glucuronate acceptor + UDP-alpha-D-glucuronate = acceptor beta-D-glucuronoside + UDP + H(+)</text>
        <dbReference type="Rhea" id="RHEA:21032"/>
        <dbReference type="ChEBI" id="CHEBI:15378"/>
        <dbReference type="ChEBI" id="CHEBI:58052"/>
        <dbReference type="ChEBI" id="CHEBI:58223"/>
        <dbReference type="ChEBI" id="CHEBI:132367"/>
        <dbReference type="ChEBI" id="CHEBI:132368"/>
        <dbReference type="EC" id="2.4.1.17"/>
    </reaction>
</comment>
<evidence type="ECO:0000256" key="7">
    <source>
        <dbReference type="ARBA" id="ARBA00022989"/>
    </source>
</evidence>
<evidence type="ECO:0000313" key="14">
    <source>
        <dbReference type="Proteomes" id="UP000475862"/>
    </source>
</evidence>
<dbReference type="CDD" id="cd03784">
    <property type="entry name" value="GT1_Gtf-like"/>
    <property type="match status" value="1"/>
</dbReference>
<evidence type="ECO:0000256" key="12">
    <source>
        <dbReference type="RuleBase" id="RU362059"/>
    </source>
</evidence>
<feature type="transmembrane region" description="Helical" evidence="12">
    <location>
        <begin position="471"/>
        <end position="491"/>
    </location>
</feature>
<keyword evidence="5 12" id="KW-0812">Transmembrane</keyword>
<evidence type="ECO:0000256" key="1">
    <source>
        <dbReference type="ARBA" id="ARBA00004240"/>
    </source>
</evidence>
<dbReference type="AlphaFoldDB" id="A0A6G0TH30"/>
<gene>
    <name evidence="13" type="ORF">AGLY_010359</name>
</gene>
<evidence type="ECO:0000256" key="4">
    <source>
        <dbReference type="ARBA" id="ARBA00022679"/>
    </source>
</evidence>
<evidence type="ECO:0000256" key="5">
    <source>
        <dbReference type="ARBA" id="ARBA00022692"/>
    </source>
</evidence>
<dbReference type="SUPFAM" id="SSF53756">
    <property type="entry name" value="UDP-Glycosyltransferase/glycogen phosphorylase"/>
    <property type="match status" value="1"/>
</dbReference>
<protein>
    <recommendedName>
        <fullName evidence="12">UDP-glucuronosyltransferase</fullName>
        <ecNumber evidence="12">2.4.1.17</ecNumber>
    </recommendedName>
</protein>
<dbReference type="GO" id="GO:0005783">
    <property type="term" value="C:endoplasmic reticulum"/>
    <property type="evidence" value="ECO:0007669"/>
    <property type="project" value="UniProtKB-SubCell"/>
</dbReference>
<evidence type="ECO:0000256" key="9">
    <source>
        <dbReference type="ARBA" id="ARBA00023180"/>
    </source>
</evidence>
<comment type="similarity">
    <text evidence="2 11">Belongs to the UDP-glycosyltransferase family.</text>
</comment>
<comment type="caution">
    <text evidence="13">The sequence shown here is derived from an EMBL/GenBank/DDBJ whole genome shotgun (WGS) entry which is preliminary data.</text>
</comment>
<accession>A0A6G0TH30</accession>
<keyword evidence="3 11" id="KW-0328">Glycosyltransferase</keyword>
<feature type="signal peptide" evidence="12">
    <location>
        <begin position="1"/>
        <end position="20"/>
    </location>
</feature>
<evidence type="ECO:0000256" key="11">
    <source>
        <dbReference type="RuleBase" id="RU003718"/>
    </source>
</evidence>
<keyword evidence="14" id="KW-1185">Reference proteome</keyword>
<dbReference type="EMBL" id="VYZN01000040">
    <property type="protein sequence ID" value="KAE9532157.1"/>
    <property type="molecule type" value="Genomic_DNA"/>
</dbReference>
<keyword evidence="9" id="KW-0325">Glycoprotein</keyword>
<reference evidence="13 14" key="1">
    <citation type="submission" date="2019-08" db="EMBL/GenBank/DDBJ databases">
        <title>The genome of the soybean aphid Biotype 1, its phylome, world population structure and adaptation to the North American continent.</title>
        <authorList>
            <person name="Giordano R."/>
            <person name="Donthu R.K."/>
            <person name="Hernandez A.G."/>
            <person name="Wright C.L."/>
            <person name="Zimin A.V."/>
        </authorList>
    </citation>
    <scope>NUCLEOTIDE SEQUENCE [LARGE SCALE GENOMIC DNA]</scope>
    <source>
        <tissue evidence="13">Whole aphids</tissue>
    </source>
</reference>
<organism evidence="13 14">
    <name type="scientific">Aphis glycines</name>
    <name type="common">Soybean aphid</name>
    <dbReference type="NCBI Taxonomy" id="307491"/>
    <lineage>
        <taxon>Eukaryota</taxon>
        <taxon>Metazoa</taxon>
        <taxon>Ecdysozoa</taxon>
        <taxon>Arthropoda</taxon>
        <taxon>Hexapoda</taxon>
        <taxon>Insecta</taxon>
        <taxon>Pterygota</taxon>
        <taxon>Neoptera</taxon>
        <taxon>Paraneoptera</taxon>
        <taxon>Hemiptera</taxon>
        <taxon>Sternorrhyncha</taxon>
        <taxon>Aphidomorpha</taxon>
        <taxon>Aphidoidea</taxon>
        <taxon>Aphididae</taxon>
        <taxon>Aphidini</taxon>
        <taxon>Aphis</taxon>
        <taxon>Aphis</taxon>
    </lineage>
</organism>
<dbReference type="InterPro" id="IPR002213">
    <property type="entry name" value="UDP_glucos_trans"/>
</dbReference>
<dbReference type="Proteomes" id="UP000475862">
    <property type="component" value="Unassembled WGS sequence"/>
</dbReference>
<dbReference type="InterPro" id="IPR035595">
    <property type="entry name" value="UDP_glycos_trans_CS"/>
</dbReference>
<name>A0A6G0TH30_APHGL</name>
<evidence type="ECO:0000256" key="10">
    <source>
        <dbReference type="ARBA" id="ARBA00046288"/>
    </source>
</evidence>
<dbReference type="Gene3D" id="3.40.50.2000">
    <property type="entry name" value="Glycogen Phosphorylase B"/>
    <property type="match status" value="2"/>
</dbReference>
<feature type="chain" id="PRO_5026379165" description="UDP-glucuronosyltransferase" evidence="12">
    <location>
        <begin position="21"/>
        <end position="500"/>
    </location>
</feature>
<evidence type="ECO:0000256" key="3">
    <source>
        <dbReference type="ARBA" id="ARBA00022676"/>
    </source>
</evidence>
<sequence>MKSVSFAAVVFCVLAQQIRSSEILVIFPTTAQSHYRVVRPLIHGLLDRGHRVLAITNFPDTAERANLSHIDISGLKPHSKFTTASLGLAKIMSHITGNANAYATVLGHPPVVELLRSGRKFDLVIAEFFTSTPIFAPIAAVVDAPIVGFCPMIQFPWINDLMGMDTAVSYMPTLISDSGDRMSFVQRVGNAVKSAILNVGLNWLNSRAIRYVVKRHYGLRTESAIEAMANLTMIMTNNYRSVFLPYPSLPGIVEVGGIHVVDEKPVSQQDLNDFINNADHGVILFSLGSVVSESSMGTDKLYNILDAFSRLKQRVIMKFDDEKHKKEIPTNVKVVKWFPQRDLLAHPKVLLFITHAGIMSVIETIHCGKPIVAIPIFGDQIVNTHLLVEKQVAVAIKYAHLESDQLFDAINEALTEKYLINMKKLQQLYNDRPHSPLETAVYWTEYVIRNKNESNELLKSERIHLNLYQTYLIDIFTAFLLPPIIAIYIILWTMKRLRKH</sequence>
<dbReference type="PROSITE" id="PS00375">
    <property type="entry name" value="UDPGT"/>
    <property type="match status" value="1"/>
</dbReference>